<dbReference type="Pfam" id="PF02348">
    <property type="entry name" value="CTP_transf_3"/>
    <property type="match status" value="1"/>
</dbReference>
<dbReference type="SUPFAM" id="SSF53448">
    <property type="entry name" value="Nucleotide-diphospho-sugar transferases"/>
    <property type="match status" value="1"/>
</dbReference>
<dbReference type="PANTHER" id="PTHR42866:SF1">
    <property type="entry name" value="SPORE COAT POLYSACCHARIDE BIOSYNTHESIS PROTEIN SPSF"/>
    <property type="match status" value="1"/>
</dbReference>
<evidence type="ECO:0000313" key="2">
    <source>
        <dbReference type="Proteomes" id="UP001185028"/>
    </source>
</evidence>
<dbReference type="Gene3D" id="3.90.550.10">
    <property type="entry name" value="Spore Coat Polysaccharide Biosynthesis Protein SpsA, Chain A"/>
    <property type="match status" value="1"/>
</dbReference>
<accession>A0ABU1ITM1</accession>
<evidence type="ECO:0000313" key="1">
    <source>
        <dbReference type="EMBL" id="MDR6242606.1"/>
    </source>
</evidence>
<comment type="caution">
    <text evidence="1">The sequence shown here is derived from an EMBL/GenBank/DDBJ whole genome shotgun (WGS) entry which is preliminary data.</text>
</comment>
<dbReference type="InterPro" id="IPR003329">
    <property type="entry name" value="Cytidylyl_trans"/>
</dbReference>
<dbReference type="EMBL" id="JAVDQH010000002">
    <property type="protein sequence ID" value="MDR6242606.1"/>
    <property type="molecule type" value="Genomic_DNA"/>
</dbReference>
<dbReference type="PANTHER" id="PTHR42866">
    <property type="entry name" value="3-DEOXY-MANNO-OCTULOSONATE CYTIDYLYLTRANSFERASE"/>
    <property type="match status" value="1"/>
</dbReference>
<gene>
    <name evidence="1" type="ORF">JOC58_000490</name>
</gene>
<dbReference type="InterPro" id="IPR029044">
    <property type="entry name" value="Nucleotide-diphossugar_trans"/>
</dbReference>
<name>A0ABU1ITM1_9BACL</name>
<sequence>MKMIVIIQARMGSTRLPGKVLMPLGDSCILNYVVQRCSKINRVDHIIVATSNLQQDDPLAAWCKEHRVTCYRGSETDVLARYYECAREYEPDYVIRVTSDCPFVDYNLANESVQLMLQQPADIIVNKQQEKLTRGLAIELFTFATLQWMYEYTTAERHREHVTYYAYEHSERFKYSMLDLPSKLLHPELRLTVDTPEDYEVCRLLASEFKESLELPAQDIIDYLLTRPDIYSINAHIQQKPVV</sequence>
<dbReference type="RefSeq" id="WP_188774121.1">
    <property type="nucleotide sequence ID" value="NZ_BMMB01000002.1"/>
</dbReference>
<dbReference type="CDD" id="cd02518">
    <property type="entry name" value="GT2_SpsF"/>
    <property type="match status" value="1"/>
</dbReference>
<dbReference type="Proteomes" id="UP001185028">
    <property type="component" value="Unassembled WGS sequence"/>
</dbReference>
<protein>
    <submittedName>
        <fullName evidence="1">Spore coat polysaccharide biosynthesis protein SpsF</fullName>
    </submittedName>
</protein>
<keyword evidence="2" id="KW-1185">Reference proteome</keyword>
<reference evidence="1 2" key="1">
    <citation type="submission" date="2023-07" db="EMBL/GenBank/DDBJ databases">
        <title>Genomic Encyclopedia of Type Strains, Phase IV (KMG-IV): sequencing the most valuable type-strain genomes for metagenomic binning, comparative biology and taxonomic classification.</title>
        <authorList>
            <person name="Goeker M."/>
        </authorList>
    </citation>
    <scope>NUCLEOTIDE SEQUENCE [LARGE SCALE GENOMIC DNA]</scope>
    <source>
        <strain evidence="1 2">DSM 22170</strain>
    </source>
</reference>
<proteinExistence type="predicted"/>
<organism evidence="1 2">
    <name type="scientific">Paenibacillus hunanensis</name>
    <dbReference type="NCBI Taxonomy" id="539262"/>
    <lineage>
        <taxon>Bacteria</taxon>
        <taxon>Bacillati</taxon>
        <taxon>Bacillota</taxon>
        <taxon>Bacilli</taxon>
        <taxon>Bacillales</taxon>
        <taxon>Paenibacillaceae</taxon>
        <taxon>Paenibacillus</taxon>
    </lineage>
</organism>